<comment type="caution">
    <text evidence="3">The sequence shown here is derived from an EMBL/GenBank/DDBJ whole genome shotgun (WGS) entry which is preliminary data.</text>
</comment>
<evidence type="ECO:0000259" key="2">
    <source>
        <dbReference type="Pfam" id="PF04909"/>
    </source>
</evidence>
<dbReference type="GO" id="GO:0016831">
    <property type="term" value="F:carboxy-lyase activity"/>
    <property type="evidence" value="ECO:0007669"/>
    <property type="project" value="InterPro"/>
</dbReference>
<dbReference type="AlphaFoldDB" id="A0A368EMD0"/>
<organism evidence="3 4">
    <name type="scientific">PS1 clade bacterium</name>
    <dbReference type="NCBI Taxonomy" id="2175152"/>
    <lineage>
        <taxon>Bacteria</taxon>
        <taxon>Pseudomonadati</taxon>
        <taxon>Pseudomonadota</taxon>
        <taxon>Alphaproteobacteria</taxon>
        <taxon>PS1 clade</taxon>
    </lineage>
</organism>
<dbReference type="InterPro" id="IPR032466">
    <property type="entry name" value="Metal_Hydrolase"/>
</dbReference>
<dbReference type="InterPro" id="IPR006680">
    <property type="entry name" value="Amidohydro-rel"/>
</dbReference>
<dbReference type="EMBL" id="QOQK01000004">
    <property type="protein sequence ID" value="RCL85173.1"/>
    <property type="molecule type" value="Genomic_DNA"/>
</dbReference>
<evidence type="ECO:0000256" key="1">
    <source>
        <dbReference type="ARBA" id="ARBA00023239"/>
    </source>
</evidence>
<protein>
    <submittedName>
        <fullName evidence="3">Amidohydrolase</fullName>
    </submittedName>
</protein>
<evidence type="ECO:0000313" key="3">
    <source>
        <dbReference type="EMBL" id="RCL85173.1"/>
    </source>
</evidence>
<dbReference type="Pfam" id="PF04909">
    <property type="entry name" value="Amidohydro_2"/>
    <property type="match status" value="1"/>
</dbReference>
<dbReference type="GO" id="GO:0016787">
    <property type="term" value="F:hydrolase activity"/>
    <property type="evidence" value="ECO:0007669"/>
    <property type="project" value="UniProtKB-KW"/>
</dbReference>
<accession>A0A368EMD0</accession>
<keyword evidence="1" id="KW-0456">Lyase</keyword>
<dbReference type="SUPFAM" id="SSF51556">
    <property type="entry name" value="Metallo-dependent hydrolases"/>
    <property type="match status" value="1"/>
</dbReference>
<dbReference type="Proteomes" id="UP000252289">
    <property type="component" value="Unassembled WGS sequence"/>
</dbReference>
<dbReference type="GO" id="GO:0005737">
    <property type="term" value="C:cytoplasm"/>
    <property type="evidence" value="ECO:0007669"/>
    <property type="project" value="TreeGrafter"/>
</dbReference>
<dbReference type="PANTHER" id="PTHR21240:SF28">
    <property type="entry name" value="ISO-OROTATE DECARBOXYLASE (EUROFUNG)"/>
    <property type="match status" value="1"/>
</dbReference>
<feature type="domain" description="Amidohydrolase-related" evidence="2">
    <location>
        <begin position="5"/>
        <end position="291"/>
    </location>
</feature>
<dbReference type="InterPro" id="IPR032465">
    <property type="entry name" value="ACMSD"/>
</dbReference>
<reference evidence="3 4" key="1">
    <citation type="journal article" date="2018" name="Microbiome">
        <title>Fine metagenomic profile of the Mediterranean stratified and mixed water columns revealed by assembly and recruitment.</title>
        <authorList>
            <person name="Haro-Moreno J.M."/>
            <person name="Lopez-Perez M."/>
            <person name="De La Torre J.R."/>
            <person name="Picazo A."/>
            <person name="Camacho A."/>
            <person name="Rodriguez-Valera F."/>
        </authorList>
    </citation>
    <scope>NUCLEOTIDE SEQUENCE [LARGE SCALE GENOMIC DNA]</scope>
    <source>
        <strain evidence="3">MED-G50</strain>
    </source>
</reference>
<gene>
    <name evidence="3" type="ORF">DBW64_01765</name>
</gene>
<dbReference type="GO" id="GO:0019748">
    <property type="term" value="P:secondary metabolic process"/>
    <property type="evidence" value="ECO:0007669"/>
    <property type="project" value="TreeGrafter"/>
</dbReference>
<sequence>MSNIIDVHAHIVFQDLNNEAGIHGPEAFEDSEGRKCFKIGEYIFKNLDYENSIFTDIDLRMDVMKRLGVDLQVLSPNPLTMFHGIEADTAIRFCKKHNDLMSKTVINNDKFLGLAALPIQDIEAACFELERAVKELGLTGASIGTDFPGGFDSALLNQLYEKVVELDVPLFVHPASTDGRSGLRDSRLDSYNLSLSLGYAYEETLAVAQIIFGGVLNRFPELDICISHGGGCFSFLAEKMTKLAKFADKDFDYLGMVKNLWFDTHIEGQSAKSLLYEFANNQKIVFGTNFGGFDTPEAIHPDAVALSVNAKKLLRLL</sequence>
<proteinExistence type="predicted"/>
<dbReference type="PANTHER" id="PTHR21240">
    <property type="entry name" value="2-AMINO-3-CARBOXYLMUCONATE-6-SEMIALDEHYDE DECARBOXYLASE"/>
    <property type="match status" value="1"/>
</dbReference>
<evidence type="ECO:0000313" key="4">
    <source>
        <dbReference type="Proteomes" id="UP000252289"/>
    </source>
</evidence>
<name>A0A368EMD0_9PROT</name>
<dbReference type="Gene3D" id="3.20.20.140">
    <property type="entry name" value="Metal-dependent hydrolases"/>
    <property type="match status" value="1"/>
</dbReference>
<keyword evidence="3" id="KW-0378">Hydrolase</keyword>